<evidence type="ECO:0000256" key="5">
    <source>
        <dbReference type="ARBA" id="ARBA00023242"/>
    </source>
</evidence>
<dbReference type="Proteomes" id="UP001498398">
    <property type="component" value="Unassembled WGS sequence"/>
</dbReference>
<proteinExistence type="predicted"/>
<dbReference type="PANTHER" id="PTHR47338:SF5">
    <property type="entry name" value="ZN(II)2CYS6 TRANSCRIPTION FACTOR (EUROFUNG)"/>
    <property type="match status" value="1"/>
</dbReference>
<gene>
    <name evidence="7" type="ORF">VKT23_009836</name>
</gene>
<organism evidence="7 8">
    <name type="scientific">Marasmiellus scandens</name>
    <dbReference type="NCBI Taxonomy" id="2682957"/>
    <lineage>
        <taxon>Eukaryota</taxon>
        <taxon>Fungi</taxon>
        <taxon>Dikarya</taxon>
        <taxon>Basidiomycota</taxon>
        <taxon>Agaricomycotina</taxon>
        <taxon>Agaricomycetes</taxon>
        <taxon>Agaricomycetidae</taxon>
        <taxon>Agaricales</taxon>
        <taxon>Marasmiineae</taxon>
        <taxon>Omphalotaceae</taxon>
        <taxon>Marasmiellus</taxon>
    </lineage>
</organism>
<dbReference type="CDD" id="cd00067">
    <property type="entry name" value="GAL4"/>
    <property type="match status" value="1"/>
</dbReference>
<evidence type="ECO:0000313" key="7">
    <source>
        <dbReference type="EMBL" id="KAK7458826.1"/>
    </source>
</evidence>
<evidence type="ECO:0000256" key="4">
    <source>
        <dbReference type="ARBA" id="ARBA00023163"/>
    </source>
</evidence>
<dbReference type="InterPro" id="IPR001138">
    <property type="entry name" value="Zn2Cys6_DnaBD"/>
</dbReference>
<name>A0ABR1JE36_9AGAR</name>
<sequence>MSSSKDSSRQRMPRGSSCLNCRRRRIKCDGSRPVCKNCGRSISKFGDCEYPGAGPSRTEYLEEQISILENRIRDLENPSRGSGMNLQDPYSVYTSAQSIPGMF</sequence>
<comment type="caution">
    <text evidence="7">The sequence shown here is derived from an EMBL/GenBank/DDBJ whole genome shotgun (WGS) entry which is preliminary data.</text>
</comment>
<reference evidence="7 8" key="1">
    <citation type="submission" date="2024-01" db="EMBL/GenBank/DDBJ databases">
        <title>A draft genome for the cacao thread blight pathogen Marasmiellus scandens.</title>
        <authorList>
            <person name="Baruah I.K."/>
            <person name="Leung J."/>
            <person name="Bukari Y."/>
            <person name="Amoako-Attah I."/>
            <person name="Meinhardt L.W."/>
            <person name="Bailey B.A."/>
            <person name="Cohen S.P."/>
        </authorList>
    </citation>
    <scope>NUCLEOTIDE SEQUENCE [LARGE SCALE GENOMIC DNA]</scope>
    <source>
        <strain evidence="7 8">GH-19</strain>
    </source>
</reference>
<comment type="subcellular location">
    <subcellularLocation>
        <location evidence="1">Nucleus</location>
    </subcellularLocation>
</comment>
<protein>
    <recommendedName>
        <fullName evidence="6">Zn(2)-C6 fungal-type domain-containing protein</fullName>
    </recommendedName>
</protein>
<keyword evidence="5" id="KW-0539">Nucleus</keyword>
<dbReference type="SUPFAM" id="SSF57701">
    <property type="entry name" value="Zn2/Cys6 DNA-binding domain"/>
    <property type="match status" value="1"/>
</dbReference>
<dbReference type="Gene3D" id="4.10.240.10">
    <property type="entry name" value="Zn(2)-C6 fungal-type DNA-binding domain"/>
    <property type="match status" value="1"/>
</dbReference>
<feature type="domain" description="Zn(2)-C6 fungal-type" evidence="6">
    <location>
        <begin position="17"/>
        <end position="50"/>
    </location>
</feature>
<dbReference type="SMART" id="SM00066">
    <property type="entry name" value="GAL4"/>
    <property type="match status" value="1"/>
</dbReference>
<dbReference type="EMBL" id="JBANRG010000017">
    <property type="protein sequence ID" value="KAK7458826.1"/>
    <property type="molecule type" value="Genomic_DNA"/>
</dbReference>
<keyword evidence="8" id="KW-1185">Reference proteome</keyword>
<evidence type="ECO:0000256" key="1">
    <source>
        <dbReference type="ARBA" id="ARBA00004123"/>
    </source>
</evidence>
<dbReference type="PANTHER" id="PTHR47338">
    <property type="entry name" value="ZN(II)2CYS6 TRANSCRIPTION FACTOR (EUROFUNG)-RELATED"/>
    <property type="match status" value="1"/>
</dbReference>
<keyword evidence="2" id="KW-0479">Metal-binding</keyword>
<dbReference type="Pfam" id="PF00172">
    <property type="entry name" value="Zn_clus"/>
    <property type="match status" value="1"/>
</dbReference>
<keyword evidence="3" id="KW-0805">Transcription regulation</keyword>
<evidence type="ECO:0000256" key="3">
    <source>
        <dbReference type="ARBA" id="ARBA00023015"/>
    </source>
</evidence>
<evidence type="ECO:0000313" key="8">
    <source>
        <dbReference type="Proteomes" id="UP001498398"/>
    </source>
</evidence>
<evidence type="ECO:0000256" key="2">
    <source>
        <dbReference type="ARBA" id="ARBA00022723"/>
    </source>
</evidence>
<accession>A0ABR1JE36</accession>
<dbReference type="InterPro" id="IPR050815">
    <property type="entry name" value="TF_fung"/>
</dbReference>
<dbReference type="PROSITE" id="PS50048">
    <property type="entry name" value="ZN2_CY6_FUNGAL_2"/>
    <property type="match status" value="1"/>
</dbReference>
<keyword evidence="4" id="KW-0804">Transcription</keyword>
<evidence type="ECO:0000259" key="6">
    <source>
        <dbReference type="PROSITE" id="PS50048"/>
    </source>
</evidence>
<dbReference type="InterPro" id="IPR036864">
    <property type="entry name" value="Zn2-C6_fun-type_DNA-bd_sf"/>
</dbReference>